<organism evidence="2 3">
    <name type="scientific">Comamonas thiooxydans</name>
    <dbReference type="NCBI Taxonomy" id="363952"/>
    <lineage>
        <taxon>Bacteria</taxon>
        <taxon>Pseudomonadati</taxon>
        <taxon>Pseudomonadota</taxon>
        <taxon>Betaproteobacteria</taxon>
        <taxon>Burkholderiales</taxon>
        <taxon>Comamonadaceae</taxon>
        <taxon>Comamonas</taxon>
    </lineage>
</organism>
<protein>
    <recommendedName>
        <fullName evidence="1">Stability determinant domain-containing protein</fullName>
    </recommendedName>
</protein>
<evidence type="ECO:0000259" key="1">
    <source>
        <dbReference type="Pfam" id="PF21217"/>
    </source>
</evidence>
<gene>
    <name evidence="2" type="ORF">P245_27925</name>
</gene>
<evidence type="ECO:0000313" key="3">
    <source>
        <dbReference type="Proteomes" id="UP000029567"/>
    </source>
</evidence>
<sequence length="152" mass="16843">MSAQTIDQKTLTQLVEAGAVRAAHVVGHGNGWTMAAKYGLTERFLSAKRGDVRVFRKLETLVAFLRELGISHFDVDAANYDPHSAERTTRPDRSAALKEAHAARAYDQWFRGQVQQALDDPRTSLAHTEVKADFAKRRAALRQRAAKQGSNA</sequence>
<proteinExistence type="predicted"/>
<accession>A0A0E3BCB5</accession>
<reference evidence="2 3" key="1">
    <citation type="submission" date="2013-09" db="EMBL/GenBank/DDBJ databases">
        <title>High correlation between genotypes and phenotypes of environmental bacteria Comamonas testosteroni strains.</title>
        <authorList>
            <person name="Liu L."/>
            <person name="Zhu W."/>
            <person name="Xia X."/>
            <person name="Xu B."/>
            <person name="Luo M."/>
            <person name="Wang G."/>
        </authorList>
    </citation>
    <scope>NUCLEOTIDE SEQUENCE [LARGE SCALE GENOMIC DNA]</scope>
    <source>
        <strain evidence="2 3">JL14</strain>
    </source>
</reference>
<dbReference type="InterPro" id="IPR048851">
    <property type="entry name" value="PaaA2_dom"/>
</dbReference>
<dbReference type="Proteomes" id="UP000029567">
    <property type="component" value="Unassembled WGS sequence"/>
</dbReference>
<feature type="domain" description="Stability determinant" evidence="1">
    <location>
        <begin position="104"/>
        <end position="132"/>
    </location>
</feature>
<comment type="caution">
    <text evidence="2">The sequence shown here is derived from an EMBL/GenBank/DDBJ whole genome shotgun (WGS) entry which is preliminary data.</text>
</comment>
<name>A0A0E3BCB5_9BURK</name>
<dbReference type="EMBL" id="AWTN01000163">
    <property type="protein sequence ID" value="KGG81907.1"/>
    <property type="molecule type" value="Genomic_DNA"/>
</dbReference>
<dbReference type="Pfam" id="PF21217">
    <property type="entry name" value="PaaA2"/>
    <property type="match status" value="1"/>
</dbReference>
<dbReference type="Gene3D" id="6.20.450.20">
    <property type="match status" value="1"/>
</dbReference>
<dbReference type="AlphaFoldDB" id="A0A0E3BCB5"/>
<dbReference type="RefSeq" id="WP_034384362.1">
    <property type="nucleotide sequence ID" value="NZ_AWTN01000163.1"/>
</dbReference>
<evidence type="ECO:0000313" key="2">
    <source>
        <dbReference type="EMBL" id="KGG81907.1"/>
    </source>
</evidence>